<evidence type="ECO:0000256" key="4">
    <source>
        <dbReference type="PROSITE-ProRule" id="PRU00335"/>
    </source>
</evidence>
<dbReference type="InterPro" id="IPR023772">
    <property type="entry name" value="DNA-bd_HTH_TetR-type_CS"/>
</dbReference>
<keyword evidence="1" id="KW-0805">Transcription regulation</keyword>
<dbReference type="Pfam" id="PF16859">
    <property type="entry name" value="TetR_C_11"/>
    <property type="match status" value="1"/>
</dbReference>
<evidence type="ECO:0000259" key="6">
    <source>
        <dbReference type="PROSITE" id="PS50977"/>
    </source>
</evidence>
<keyword evidence="3" id="KW-0804">Transcription</keyword>
<dbReference type="EMBL" id="BAABHF010000060">
    <property type="protein sequence ID" value="GAA4518534.1"/>
    <property type="molecule type" value="Genomic_DNA"/>
</dbReference>
<dbReference type="SUPFAM" id="SSF46689">
    <property type="entry name" value="Homeodomain-like"/>
    <property type="match status" value="1"/>
</dbReference>
<dbReference type="RefSeq" id="WP_345475044.1">
    <property type="nucleotide sequence ID" value="NZ_BAABHF010000060.1"/>
</dbReference>
<dbReference type="InterPro" id="IPR009057">
    <property type="entry name" value="Homeodomain-like_sf"/>
</dbReference>
<evidence type="ECO:0000256" key="1">
    <source>
        <dbReference type="ARBA" id="ARBA00023015"/>
    </source>
</evidence>
<dbReference type="Proteomes" id="UP001500503">
    <property type="component" value="Unassembled WGS sequence"/>
</dbReference>
<keyword evidence="2 4" id="KW-0238">DNA-binding</keyword>
<organism evidence="7 8">
    <name type="scientific">Actinoallomurus oryzae</name>
    <dbReference type="NCBI Taxonomy" id="502180"/>
    <lineage>
        <taxon>Bacteria</taxon>
        <taxon>Bacillati</taxon>
        <taxon>Actinomycetota</taxon>
        <taxon>Actinomycetes</taxon>
        <taxon>Streptosporangiales</taxon>
        <taxon>Thermomonosporaceae</taxon>
        <taxon>Actinoallomurus</taxon>
    </lineage>
</organism>
<feature type="region of interest" description="Disordered" evidence="5">
    <location>
        <begin position="1"/>
        <end position="45"/>
    </location>
</feature>
<protein>
    <recommendedName>
        <fullName evidence="6">HTH tetR-type domain-containing protein</fullName>
    </recommendedName>
</protein>
<dbReference type="PANTHER" id="PTHR30055">
    <property type="entry name" value="HTH-TYPE TRANSCRIPTIONAL REGULATOR RUTR"/>
    <property type="match status" value="1"/>
</dbReference>
<accession>A0ABP8R5P8</accession>
<comment type="caution">
    <text evidence="7">The sequence shown here is derived from an EMBL/GenBank/DDBJ whole genome shotgun (WGS) entry which is preliminary data.</text>
</comment>
<keyword evidence="8" id="KW-1185">Reference proteome</keyword>
<dbReference type="InterPro" id="IPR050109">
    <property type="entry name" value="HTH-type_TetR-like_transc_reg"/>
</dbReference>
<dbReference type="SUPFAM" id="SSF48498">
    <property type="entry name" value="Tetracyclin repressor-like, C-terminal domain"/>
    <property type="match status" value="1"/>
</dbReference>
<feature type="domain" description="HTH tetR-type" evidence="6">
    <location>
        <begin position="44"/>
        <end position="105"/>
    </location>
</feature>
<proteinExistence type="predicted"/>
<feature type="DNA-binding region" description="H-T-H motif" evidence="4">
    <location>
        <begin position="68"/>
        <end position="87"/>
    </location>
</feature>
<gene>
    <name evidence="7" type="ORF">GCM10023191_092780</name>
</gene>
<evidence type="ECO:0000256" key="5">
    <source>
        <dbReference type="SAM" id="MobiDB-lite"/>
    </source>
</evidence>
<dbReference type="InterPro" id="IPR001647">
    <property type="entry name" value="HTH_TetR"/>
</dbReference>
<dbReference type="Gene3D" id="1.10.10.60">
    <property type="entry name" value="Homeodomain-like"/>
    <property type="match status" value="1"/>
</dbReference>
<name>A0ABP8R5P8_9ACTN</name>
<dbReference type="PROSITE" id="PS50977">
    <property type="entry name" value="HTH_TETR_2"/>
    <property type="match status" value="1"/>
</dbReference>
<dbReference type="Pfam" id="PF00440">
    <property type="entry name" value="TetR_N"/>
    <property type="match status" value="1"/>
</dbReference>
<reference evidence="8" key="1">
    <citation type="journal article" date="2019" name="Int. J. Syst. Evol. Microbiol.">
        <title>The Global Catalogue of Microorganisms (GCM) 10K type strain sequencing project: providing services to taxonomists for standard genome sequencing and annotation.</title>
        <authorList>
            <consortium name="The Broad Institute Genomics Platform"/>
            <consortium name="The Broad Institute Genome Sequencing Center for Infectious Disease"/>
            <person name="Wu L."/>
            <person name="Ma J."/>
        </authorList>
    </citation>
    <scope>NUCLEOTIDE SEQUENCE [LARGE SCALE GENOMIC DNA]</scope>
    <source>
        <strain evidence="8">JCM 17933</strain>
    </source>
</reference>
<evidence type="ECO:0000313" key="7">
    <source>
        <dbReference type="EMBL" id="GAA4518534.1"/>
    </source>
</evidence>
<evidence type="ECO:0000256" key="3">
    <source>
        <dbReference type="ARBA" id="ARBA00023163"/>
    </source>
</evidence>
<dbReference type="PROSITE" id="PS01081">
    <property type="entry name" value="HTH_TETR_1"/>
    <property type="match status" value="1"/>
</dbReference>
<dbReference type="InterPro" id="IPR036271">
    <property type="entry name" value="Tet_transcr_reg_TetR-rel_C_sf"/>
</dbReference>
<evidence type="ECO:0000313" key="8">
    <source>
        <dbReference type="Proteomes" id="UP001500503"/>
    </source>
</evidence>
<dbReference type="PANTHER" id="PTHR30055:SF148">
    <property type="entry name" value="TETR-FAMILY TRANSCRIPTIONAL REGULATOR"/>
    <property type="match status" value="1"/>
</dbReference>
<dbReference type="InterPro" id="IPR011075">
    <property type="entry name" value="TetR_C"/>
</dbReference>
<feature type="compositionally biased region" description="Low complexity" evidence="5">
    <location>
        <begin position="22"/>
        <end position="37"/>
    </location>
</feature>
<evidence type="ECO:0000256" key="2">
    <source>
        <dbReference type="ARBA" id="ARBA00023125"/>
    </source>
</evidence>
<dbReference type="Gene3D" id="1.10.357.10">
    <property type="entry name" value="Tetracycline Repressor, domain 2"/>
    <property type="match status" value="1"/>
</dbReference>
<sequence>MSQTRERPPAQAAGGSPGAGGSQSSTGAGRQPGAARPPGRPRSERADKAIVEATVDLLAEEGGVAGVSIEAVAARAGVGKTTIYRRWPNKEALIIDALAALKEPFPAPVGASVRDDLVAIAQAFVSNKTDRKRLDCYWSIMGGAERYPDLMARFTREVIEPRRDVIRLVLRRGVASGELRADLDVETTLWLIMGALAQRARAFGVGPVPDDFATRVVDTLMTGISGH</sequence>